<reference evidence="3" key="1">
    <citation type="submission" date="2016-06" db="EMBL/GenBank/DDBJ databases">
        <authorList>
            <person name="Varghese N."/>
            <person name="Submissions Spin"/>
        </authorList>
    </citation>
    <scope>NUCLEOTIDE SEQUENCE [LARGE SCALE GENOMIC DNA]</scope>
    <source>
        <strain evidence="3">DSM 43909</strain>
    </source>
</reference>
<dbReference type="EMBL" id="LT607411">
    <property type="protein sequence ID" value="SCE97958.1"/>
    <property type="molecule type" value="Genomic_DNA"/>
</dbReference>
<protein>
    <submittedName>
        <fullName evidence="2">Uncharacterized protein</fullName>
    </submittedName>
</protein>
<name>A0A1C4WP72_MICVI</name>
<gene>
    <name evidence="2" type="ORF">GA0074695_2635</name>
</gene>
<feature type="region of interest" description="Disordered" evidence="1">
    <location>
        <begin position="54"/>
        <end position="73"/>
    </location>
</feature>
<proteinExistence type="predicted"/>
<dbReference type="Proteomes" id="UP000198242">
    <property type="component" value="Chromosome I"/>
</dbReference>
<evidence type="ECO:0000256" key="1">
    <source>
        <dbReference type="SAM" id="MobiDB-lite"/>
    </source>
</evidence>
<keyword evidence="3" id="KW-1185">Reference proteome</keyword>
<organism evidence="2 3">
    <name type="scientific">Micromonospora viridifaciens</name>
    <dbReference type="NCBI Taxonomy" id="1881"/>
    <lineage>
        <taxon>Bacteria</taxon>
        <taxon>Bacillati</taxon>
        <taxon>Actinomycetota</taxon>
        <taxon>Actinomycetes</taxon>
        <taxon>Micromonosporales</taxon>
        <taxon>Micromonosporaceae</taxon>
        <taxon>Micromonospora</taxon>
    </lineage>
</organism>
<accession>A0A1C4WP72</accession>
<evidence type="ECO:0000313" key="3">
    <source>
        <dbReference type="Proteomes" id="UP000198242"/>
    </source>
</evidence>
<evidence type="ECO:0000313" key="2">
    <source>
        <dbReference type="EMBL" id="SCE97958.1"/>
    </source>
</evidence>
<sequence>MVSARFGSTARSYASICERLSQVVRSLLAISAPEMESKPYVIAPVVRRTWKPACPDSESDLPWPPLRGPTSRT</sequence>
<dbReference type="AlphaFoldDB" id="A0A1C4WP72"/>